<feature type="region of interest" description="Disordered" evidence="1">
    <location>
        <begin position="67"/>
        <end position="90"/>
    </location>
</feature>
<sequence length="90" mass="9986">MSLRERFEFQAAAGTEYQYSSVVRYVLGQQDRRHALHRVVSGNNSGWSVGICCNGIRIGERIHGGVSPLSSDSMSPMLATRQQTGKEICR</sequence>
<keyword evidence="3" id="KW-1185">Reference proteome</keyword>
<dbReference type="EMBL" id="AP022567">
    <property type="protein sequence ID" value="BBX32541.1"/>
    <property type="molecule type" value="Genomic_DNA"/>
</dbReference>
<name>A0ABM7HPS9_MYCME</name>
<evidence type="ECO:0000256" key="1">
    <source>
        <dbReference type="SAM" id="MobiDB-lite"/>
    </source>
</evidence>
<feature type="compositionally biased region" description="Polar residues" evidence="1">
    <location>
        <begin position="80"/>
        <end position="90"/>
    </location>
</feature>
<gene>
    <name evidence="2" type="ORF">MMAGJ_18230</name>
</gene>
<evidence type="ECO:0000313" key="3">
    <source>
        <dbReference type="Proteomes" id="UP000465622"/>
    </source>
</evidence>
<reference evidence="2 3" key="1">
    <citation type="journal article" date="2019" name="Emerg. Microbes Infect.">
        <title>Comprehensive subspecies identification of 175 nontuberculous mycobacteria species based on 7547 genomic profiles.</title>
        <authorList>
            <person name="Matsumoto Y."/>
            <person name="Kinjo T."/>
            <person name="Motooka D."/>
            <person name="Nabeya D."/>
            <person name="Jung N."/>
            <person name="Uechi K."/>
            <person name="Horii T."/>
            <person name="Iida T."/>
            <person name="Fujita J."/>
            <person name="Nakamura S."/>
        </authorList>
    </citation>
    <scope>NUCLEOTIDE SEQUENCE [LARGE SCALE GENOMIC DNA]</scope>
    <source>
        <strain evidence="2 3">JCM 12375</strain>
    </source>
</reference>
<dbReference type="Proteomes" id="UP000465622">
    <property type="component" value="Chromosome"/>
</dbReference>
<organism evidence="2 3">
    <name type="scientific">Mycolicibacterium mageritense</name>
    <name type="common">Mycobacterium mageritense</name>
    <dbReference type="NCBI Taxonomy" id="53462"/>
    <lineage>
        <taxon>Bacteria</taxon>
        <taxon>Bacillati</taxon>
        <taxon>Actinomycetota</taxon>
        <taxon>Actinomycetes</taxon>
        <taxon>Mycobacteriales</taxon>
        <taxon>Mycobacteriaceae</taxon>
        <taxon>Mycolicibacterium</taxon>
    </lineage>
</organism>
<protein>
    <submittedName>
        <fullName evidence="2">Uncharacterized protein</fullName>
    </submittedName>
</protein>
<accession>A0ABM7HPS9</accession>
<proteinExistence type="predicted"/>
<evidence type="ECO:0000313" key="2">
    <source>
        <dbReference type="EMBL" id="BBX32541.1"/>
    </source>
</evidence>
<feature type="compositionally biased region" description="Low complexity" evidence="1">
    <location>
        <begin position="67"/>
        <end position="78"/>
    </location>
</feature>